<dbReference type="EMBL" id="JAEFCI010010922">
    <property type="protein sequence ID" value="KAG5456928.1"/>
    <property type="molecule type" value="Genomic_DNA"/>
</dbReference>
<organism evidence="1 2">
    <name type="scientific">Olpidium bornovanus</name>
    <dbReference type="NCBI Taxonomy" id="278681"/>
    <lineage>
        <taxon>Eukaryota</taxon>
        <taxon>Fungi</taxon>
        <taxon>Fungi incertae sedis</taxon>
        <taxon>Olpidiomycota</taxon>
        <taxon>Olpidiomycotina</taxon>
        <taxon>Olpidiomycetes</taxon>
        <taxon>Olpidiales</taxon>
        <taxon>Olpidiaceae</taxon>
        <taxon>Olpidium</taxon>
    </lineage>
</organism>
<gene>
    <name evidence="1" type="ORF">BJ554DRAFT_3191</name>
</gene>
<dbReference type="Proteomes" id="UP000673691">
    <property type="component" value="Unassembled WGS sequence"/>
</dbReference>
<accession>A0A8H7ZNU3</accession>
<name>A0A8H7ZNU3_9FUNG</name>
<comment type="caution">
    <text evidence="1">The sequence shown here is derived from an EMBL/GenBank/DDBJ whole genome shotgun (WGS) entry which is preliminary data.</text>
</comment>
<reference evidence="1 2" key="1">
    <citation type="journal article" name="Sci. Rep.">
        <title>Genome-scale phylogenetic analyses confirm Olpidium as the closest living zoosporic fungus to the non-flagellated, terrestrial fungi.</title>
        <authorList>
            <person name="Chang Y."/>
            <person name="Rochon D."/>
            <person name="Sekimoto S."/>
            <person name="Wang Y."/>
            <person name="Chovatia M."/>
            <person name="Sandor L."/>
            <person name="Salamov A."/>
            <person name="Grigoriev I.V."/>
            <person name="Stajich J.E."/>
            <person name="Spatafora J.W."/>
        </authorList>
    </citation>
    <scope>NUCLEOTIDE SEQUENCE [LARGE SCALE GENOMIC DNA]</scope>
    <source>
        <strain evidence="1">S191</strain>
    </source>
</reference>
<protein>
    <submittedName>
        <fullName evidence="1">Uncharacterized protein</fullName>
    </submittedName>
</protein>
<proteinExistence type="predicted"/>
<keyword evidence="2" id="KW-1185">Reference proteome</keyword>
<sequence>MIGLGCIKEAAIYRILLPPFGIPVPNPPNVNHQYDVQCKEPVKTGQRHAGGALTYFDRIPGHAKIAKSRSI</sequence>
<evidence type="ECO:0000313" key="2">
    <source>
        <dbReference type="Proteomes" id="UP000673691"/>
    </source>
</evidence>
<evidence type="ECO:0000313" key="1">
    <source>
        <dbReference type="EMBL" id="KAG5456928.1"/>
    </source>
</evidence>
<dbReference type="AlphaFoldDB" id="A0A8H7ZNU3"/>